<keyword evidence="3" id="KW-1185">Reference proteome</keyword>
<dbReference type="AlphaFoldDB" id="W1NQW2"/>
<dbReference type="EMBL" id="KI395026">
    <property type="protein sequence ID" value="ERM99336.1"/>
    <property type="molecule type" value="Genomic_DNA"/>
</dbReference>
<evidence type="ECO:0000256" key="1">
    <source>
        <dbReference type="SAM" id="MobiDB-lite"/>
    </source>
</evidence>
<dbReference type="HOGENOM" id="CLU_2052808_0_0_1"/>
<evidence type="ECO:0000313" key="3">
    <source>
        <dbReference type="Proteomes" id="UP000017836"/>
    </source>
</evidence>
<protein>
    <submittedName>
        <fullName evidence="2">Uncharacterized protein</fullName>
    </submittedName>
</protein>
<reference evidence="3" key="1">
    <citation type="journal article" date="2013" name="Science">
        <title>The Amborella genome and the evolution of flowering plants.</title>
        <authorList>
            <consortium name="Amborella Genome Project"/>
        </authorList>
    </citation>
    <scope>NUCLEOTIDE SEQUENCE [LARGE SCALE GENOMIC DNA]</scope>
</reference>
<name>W1NQW2_AMBTC</name>
<dbReference type="Proteomes" id="UP000017836">
    <property type="component" value="Unassembled WGS sequence"/>
</dbReference>
<organism evidence="2 3">
    <name type="scientific">Amborella trichopoda</name>
    <dbReference type="NCBI Taxonomy" id="13333"/>
    <lineage>
        <taxon>Eukaryota</taxon>
        <taxon>Viridiplantae</taxon>
        <taxon>Streptophyta</taxon>
        <taxon>Embryophyta</taxon>
        <taxon>Tracheophyta</taxon>
        <taxon>Spermatophyta</taxon>
        <taxon>Magnoliopsida</taxon>
        <taxon>Amborellales</taxon>
        <taxon>Amborellaceae</taxon>
        <taxon>Amborella</taxon>
    </lineage>
</organism>
<accession>W1NQW2</accession>
<gene>
    <name evidence="2" type="ORF">AMTR_s00108p00104480</name>
</gene>
<feature type="compositionally biased region" description="Pro residues" evidence="1">
    <location>
        <begin position="44"/>
        <end position="61"/>
    </location>
</feature>
<proteinExistence type="predicted"/>
<sequence length="120" mass="13341">MPQSSFPPFYDQYSHLIPPPNHCGLHPHSRKPPPPLALHSLHPSHPPTPSIPTPSPPPHLPYPSTRLPAPFSISVGGPYSIHIVRAMNLSLVGQFFPLKDDTKAMEVWGKDIWAIFDLFC</sequence>
<evidence type="ECO:0000313" key="2">
    <source>
        <dbReference type="EMBL" id="ERM99336.1"/>
    </source>
</evidence>
<feature type="region of interest" description="Disordered" evidence="1">
    <location>
        <begin position="20"/>
        <end position="63"/>
    </location>
</feature>
<dbReference type="Gramene" id="ERM99336">
    <property type="protein sequence ID" value="ERM99336"/>
    <property type="gene ID" value="AMTR_s00108p00104480"/>
</dbReference>